<evidence type="ECO:0000313" key="1">
    <source>
        <dbReference type="EMBL" id="DAE27325.1"/>
    </source>
</evidence>
<accession>A0A8S5R8H3</accession>
<protein>
    <submittedName>
        <fullName evidence="1">Uncharacterized protein</fullName>
    </submittedName>
</protein>
<sequence length="38" mass="4432">MLYRRININIRKEIEMANISKIKLPNGNAYKLVDAEAQ</sequence>
<organism evidence="1">
    <name type="scientific">virus sp. ct8MV80</name>
    <dbReference type="NCBI Taxonomy" id="2826793"/>
    <lineage>
        <taxon>Viruses</taxon>
    </lineage>
</organism>
<reference evidence="1" key="1">
    <citation type="journal article" date="2021" name="Proc. Natl. Acad. Sci. U.S.A.">
        <title>A Catalog of Tens of Thousands of Viruses from Human Metagenomes Reveals Hidden Associations with Chronic Diseases.</title>
        <authorList>
            <person name="Tisza M.J."/>
            <person name="Buck C.B."/>
        </authorList>
    </citation>
    <scope>NUCLEOTIDE SEQUENCE</scope>
    <source>
        <strain evidence="1">Ct8MV80</strain>
    </source>
</reference>
<name>A0A8S5R8H3_9VIRU</name>
<dbReference type="EMBL" id="BK015835">
    <property type="protein sequence ID" value="DAE27325.1"/>
    <property type="molecule type" value="Genomic_DNA"/>
</dbReference>
<proteinExistence type="predicted"/>